<dbReference type="PANTHER" id="PTHR45527">
    <property type="entry name" value="NONRIBOSOMAL PEPTIDE SYNTHETASE"/>
    <property type="match status" value="1"/>
</dbReference>
<feature type="domain" description="Condensation" evidence="1">
    <location>
        <begin position="52"/>
        <end position="377"/>
    </location>
</feature>
<dbReference type="Pfam" id="PF00668">
    <property type="entry name" value="Condensation"/>
    <property type="match status" value="1"/>
</dbReference>
<dbReference type="InterPro" id="IPR001242">
    <property type="entry name" value="Condensation_dom"/>
</dbReference>
<dbReference type="Proteomes" id="UP001240984">
    <property type="component" value="Unassembled WGS sequence"/>
</dbReference>
<name>A0ABT9MM71_9ACTN</name>
<dbReference type="PANTHER" id="PTHR45527:SF1">
    <property type="entry name" value="FATTY ACID SYNTHASE"/>
    <property type="match status" value="1"/>
</dbReference>
<dbReference type="Gene3D" id="3.30.559.10">
    <property type="entry name" value="Chloramphenicol acetyltransferase-like domain"/>
    <property type="match status" value="1"/>
</dbReference>
<reference evidence="2 3" key="1">
    <citation type="submission" date="2023-07" db="EMBL/GenBank/DDBJ databases">
        <title>Sequencing the genomes of 1000 actinobacteria strains.</title>
        <authorList>
            <person name="Klenk H.-P."/>
        </authorList>
    </citation>
    <scope>NUCLEOTIDE SEQUENCE [LARGE SCALE GENOMIC DNA]</scope>
    <source>
        <strain evidence="2 3">DSM 44710</strain>
    </source>
</reference>
<dbReference type="Gene3D" id="3.30.559.30">
    <property type="entry name" value="Nonribosomal peptide synthetase, condensation domain"/>
    <property type="match status" value="1"/>
</dbReference>
<protein>
    <recommendedName>
        <fullName evidence="1">Condensation domain-containing protein</fullName>
    </recommendedName>
</protein>
<gene>
    <name evidence="2" type="ORF">J2S43_001005</name>
</gene>
<organism evidence="2 3">
    <name type="scientific">Catenuloplanes nepalensis</name>
    <dbReference type="NCBI Taxonomy" id="587533"/>
    <lineage>
        <taxon>Bacteria</taxon>
        <taxon>Bacillati</taxon>
        <taxon>Actinomycetota</taxon>
        <taxon>Actinomycetes</taxon>
        <taxon>Micromonosporales</taxon>
        <taxon>Micromonosporaceae</taxon>
        <taxon>Catenuloplanes</taxon>
    </lineage>
</organism>
<sequence>MTTTSISSLPVIEAAPLSPGQQRLIAAEFVDPDGAWPPPGTATRMRPLDTGAVLIEGPLEVAALGAALDALSDRQSALRTVLRQLPDGTALQLVLRQGRVPFTRSTLHLADGESLPEGPGLAALAGPGDIDPRQGPLFRAHLVELGDGRHILLLQIHHTVSDGWSISVLYRDLSALYNAAVTGDAPDLPPLPHSFAWFARQMHTERSGDAYARQRRYWRTRLAPPLAPVPVPADPARTHPVDVLPVTVAAPVVAALRVAARSADNRGGVAGAFLAALALVLHHAGAGDDIRIGTMISNRARPDTENLIGYFVNTTVIRLRVTPQTTAGRLVTAGTLAVTEAIENQALPIQDIVQDLRESGALGNGALYDTTVALNTMREGTMRLHGLHCRDLDVEARGPREAPTSIVQRWVLEEIGGQLGGTLTHRTDVLSSGAARAVLHNLGLAMQAVTDRTAVAADILAGFAEIPRKQP</sequence>
<dbReference type="SUPFAM" id="SSF52777">
    <property type="entry name" value="CoA-dependent acyltransferases"/>
    <property type="match status" value="2"/>
</dbReference>
<evidence type="ECO:0000313" key="2">
    <source>
        <dbReference type="EMBL" id="MDP9792493.1"/>
    </source>
</evidence>
<evidence type="ECO:0000259" key="1">
    <source>
        <dbReference type="Pfam" id="PF00668"/>
    </source>
</evidence>
<comment type="caution">
    <text evidence="2">The sequence shown here is derived from an EMBL/GenBank/DDBJ whole genome shotgun (WGS) entry which is preliminary data.</text>
</comment>
<evidence type="ECO:0000313" key="3">
    <source>
        <dbReference type="Proteomes" id="UP001240984"/>
    </source>
</evidence>
<dbReference type="EMBL" id="JAUSRA010000001">
    <property type="protein sequence ID" value="MDP9792493.1"/>
    <property type="molecule type" value="Genomic_DNA"/>
</dbReference>
<dbReference type="InterPro" id="IPR023213">
    <property type="entry name" value="CAT-like_dom_sf"/>
</dbReference>
<accession>A0ABT9MM71</accession>
<dbReference type="RefSeq" id="WP_306827370.1">
    <property type="nucleotide sequence ID" value="NZ_JAUSRA010000001.1"/>
</dbReference>
<keyword evidence="3" id="KW-1185">Reference proteome</keyword>
<proteinExistence type="predicted"/>